<dbReference type="EMBL" id="JACHLY010000001">
    <property type="protein sequence ID" value="MBB6000369.1"/>
    <property type="molecule type" value="Genomic_DNA"/>
</dbReference>
<evidence type="ECO:0000313" key="4">
    <source>
        <dbReference type="Proteomes" id="UP000578077"/>
    </source>
</evidence>
<dbReference type="AlphaFoldDB" id="A0A841EG87"/>
<protein>
    <recommendedName>
        <fullName evidence="5">PASTA domain-containing protein</fullName>
    </recommendedName>
</protein>
<evidence type="ECO:0000313" key="3">
    <source>
        <dbReference type="EMBL" id="MBB6000369.1"/>
    </source>
</evidence>
<feature type="transmembrane region" description="Helical" evidence="2">
    <location>
        <begin position="56"/>
        <end position="77"/>
    </location>
</feature>
<reference evidence="3 4" key="1">
    <citation type="submission" date="2020-08" db="EMBL/GenBank/DDBJ databases">
        <title>Sequencing the genomes of 1000 actinobacteria strains.</title>
        <authorList>
            <person name="Klenk H.-P."/>
        </authorList>
    </citation>
    <scope>NUCLEOTIDE SEQUENCE [LARGE SCALE GENOMIC DNA]</scope>
    <source>
        <strain evidence="3 4">DSM 44593</strain>
    </source>
</reference>
<keyword evidence="2" id="KW-1133">Transmembrane helix</keyword>
<proteinExistence type="predicted"/>
<gene>
    <name evidence="3" type="ORF">HNR25_004120</name>
</gene>
<dbReference type="RefSeq" id="WP_184637744.1">
    <property type="nucleotide sequence ID" value="NZ_BAABKT010000032.1"/>
</dbReference>
<evidence type="ECO:0000256" key="2">
    <source>
        <dbReference type="SAM" id="Phobius"/>
    </source>
</evidence>
<name>A0A841EG87_9ACTN</name>
<evidence type="ECO:0000256" key="1">
    <source>
        <dbReference type="SAM" id="MobiDB-lite"/>
    </source>
</evidence>
<dbReference type="Proteomes" id="UP000578077">
    <property type="component" value="Unassembled WGS sequence"/>
</dbReference>
<keyword evidence="4" id="KW-1185">Reference proteome</keyword>
<keyword evidence="2" id="KW-0812">Transmembrane</keyword>
<organism evidence="3 4">
    <name type="scientific">Streptomonospora salina</name>
    <dbReference type="NCBI Taxonomy" id="104205"/>
    <lineage>
        <taxon>Bacteria</taxon>
        <taxon>Bacillati</taxon>
        <taxon>Actinomycetota</taxon>
        <taxon>Actinomycetes</taxon>
        <taxon>Streptosporangiales</taxon>
        <taxon>Nocardiopsidaceae</taxon>
        <taxon>Streptomonospora</taxon>
    </lineage>
</organism>
<keyword evidence="2" id="KW-0472">Membrane</keyword>
<feature type="compositionally biased region" description="Low complexity" evidence="1">
    <location>
        <begin position="257"/>
        <end position="273"/>
    </location>
</feature>
<accession>A0A841EG87</accession>
<sequence length="315" mass="33346">MRHRNRVDPLIAELRPRVGASEELDPARPAARELLASIVEEEQEPTVAPNRTTRRLLIAVPAAAALAAGAVAATALMPTSAPGPVAPQEAAALEIDVEDGLVVAEVKDPAADPERYAEEFSAHGLDVDLKLVPASPTQVGTLTYMDQNMSGEGTDDRDVEVIESPENCTPNGVCPVGVRIPEDYGNTVELAFGRVPKDDEKYRTTNSPTAPGEALEGVDIVGMTVAEAKDVLADHDQRVAEYRVRREQPEGAEGTRAAPSPSPGADASSQPPAEGDEAGSTVVEKAEDVPGDHYVRDVSLWAPGEVMLKVDETPK</sequence>
<comment type="caution">
    <text evidence="3">The sequence shown here is derived from an EMBL/GenBank/DDBJ whole genome shotgun (WGS) entry which is preliminary data.</text>
</comment>
<feature type="region of interest" description="Disordered" evidence="1">
    <location>
        <begin position="242"/>
        <end position="291"/>
    </location>
</feature>
<evidence type="ECO:0008006" key="5">
    <source>
        <dbReference type="Google" id="ProtNLM"/>
    </source>
</evidence>